<keyword evidence="2" id="KW-1185">Reference proteome</keyword>
<dbReference type="EMBL" id="JAMZIH010007331">
    <property type="protein sequence ID" value="KAJ1673139.1"/>
    <property type="molecule type" value="Genomic_DNA"/>
</dbReference>
<feature type="non-terminal residue" evidence="1">
    <location>
        <position position="113"/>
    </location>
</feature>
<proteinExistence type="predicted"/>
<sequence>MDSNAMPEDRDRHVVGQFFAKVKWPSLVAQLGDGKELARLVSPSSSSPLLTSVHNLLEAYMGAVIVEMERLGDHLLLRWLINEGGAIETLPNKGFKALQEESSEDKYIRLMAR</sequence>
<accession>A0ACC1H9G8</accession>
<name>A0ACC1H9G8_9FUNG</name>
<evidence type="ECO:0000313" key="1">
    <source>
        <dbReference type="EMBL" id="KAJ1673139.1"/>
    </source>
</evidence>
<comment type="caution">
    <text evidence="1">The sequence shown here is derived from an EMBL/GenBank/DDBJ whole genome shotgun (WGS) entry which is preliminary data.</text>
</comment>
<reference evidence="1" key="1">
    <citation type="submission" date="2022-06" db="EMBL/GenBank/DDBJ databases">
        <title>Phylogenomic reconstructions and comparative analyses of Kickxellomycotina fungi.</title>
        <authorList>
            <person name="Reynolds N.K."/>
            <person name="Stajich J.E."/>
            <person name="Barry K."/>
            <person name="Grigoriev I.V."/>
            <person name="Crous P."/>
            <person name="Smith M.E."/>
        </authorList>
    </citation>
    <scope>NUCLEOTIDE SEQUENCE</scope>
    <source>
        <strain evidence="1">RSA 2271</strain>
    </source>
</reference>
<gene>
    <name evidence="1" type="ORF">EV182_005808</name>
</gene>
<evidence type="ECO:0000313" key="2">
    <source>
        <dbReference type="Proteomes" id="UP001145114"/>
    </source>
</evidence>
<organism evidence="1 2">
    <name type="scientific">Spiromyces aspiralis</name>
    <dbReference type="NCBI Taxonomy" id="68401"/>
    <lineage>
        <taxon>Eukaryota</taxon>
        <taxon>Fungi</taxon>
        <taxon>Fungi incertae sedis</taxon>
        <taxon>Zoopagomycota</taxon>
        <taxon>Kickxellomycotina</taxon>
        <taxon>Kickxellomycetes</taxon>
        <taxon>Kickxellales</taxon>
        <taxon>Kickxellaceae</taxon>
        <taxon>Spiromyces</taxon>
    </lineage>
</organism>
<protein>
    <submittedName>
        <fullName evidence="1">Uncharacterized protein</fullName>
    </submittedName>
</protein>
<dbReference type="Proteomes" id="UP001145114">
    <property type="component" value="Unassembled WGS sequence"/>
</dbReference>